<evidence type="ECO:0000313" key="2">
    <source>
        <dbReference type="Proteomes" id="UP000295399"/>
    </source>
</evidence>
<comment type="caution">
    <text evidence="1">The sequence shown here is derived from an EMBL/GenBank/DDBJ whole genome shotgun (WGS) entry which is preliminary data.</text>
</comment>
<dbReference type="AlphaFoldDB" id="A0A4R2PGE9"/>
<name>A0A4R2PGE9_RHOSA</name>
<protein>
    <submittedName>
        <fullName evidence="1">Uncharacterized protein</fullName>
    </submittedName>
</protein>
<dbReference type="EMBL" id="SLXO01000008">
    <property type="protein sequence ID" value="TCP33015.1"/>
    <property type="molecule type" value="Genomic_DNA"/>
</dbReference>
<dbReference type="Proteomes" id="UP000295399">
    <property type="component" value="Unassembled WGS sequence"/>
</dbReference>
<dbReference type="InParanoid" id="A0A4R2PGE9"/>
<accession>A0A4R2PGE9</accession>
<proteinExistence type="predicted"/>
<organism evidence="1 2">
    <name type="scientific">Rhodothalassium salexigens DSM 2132</name>
    <dbReference type="NCBI Taxonomy" id="1188247"/>
    <lineage>
        <taxon>Bacteria</taxon>
        <taxon>Pseudomonadati</taxon>
        <taxon>Pseudomonadota</taxon>
        <taxon>Alphaproteobacteria</taxon>
        <taxon>Rhodothalassiales</taxon>
        <taxon>Rhodothalassiaceae</taxon>
        <taxon>Rhodothalassium</taxon>
    </lineage>
</organism>
<keyword evidence="2" id="KW-1185">Reference proteome</keyword>
<reference evidence="1 2" key="1">
    <citation type="submission" date="2019-03" db="EMBL/GenBank/DDBJ databases">
        <title>Genomic Encyclopedia of Type Strains, Phase IV (KMG-IV): sequencing the most valuable type-strain genomes for metagenomic binning, comparative biology and taxonomic classification.</title>
        <authorList>
            <person name="Goeker M."/>
        </authorList>
    </citation>
    <scope>NUCLEOTIDE SEQUENCE [LARGE SCALE GENOMIC DNA]</scope>
    <source>
        <strain evidence="1 2">DSM 2132</strain>
    </source>
</reference>
<gene>
    <name evidence="1" type="ORF">EV659_108114</name>
</gene>
<sequence length="113" mass="12180">MVSFDLNSVADAEHKTTFRAQLAALDDDAKEEAFRVLATLAAHGPEPAMRCADRWGLGLGLFACPVPGRRRVFLLFAQRDGKALIFLGVSENPSACGQVLLRARRLQEAGGLA</sequence>
<evidence type="ECO:0000313" key="1">
    <source>
        <dbReference type="EMBL" id="TCP33015.1"/>
    </source>
</evidence>
<dbReference type="RefSeq" id="WP_132708948.1">
    <property type="nucleotide sequence ID" value="NZ_JACIGF010000008.1"/>
</dbReference>